<comment type="caution">
    <text evidence="1">The sequence shown here is derived from an EMBL/GenBank/DDBJ whole genome shotgun (WGS) entry which is preliminary data.</text>
</comment>
<accession>A0A0G0VUE7</accession>
<dbReference type="AlphaFoldDB" id="A0A0G0VUE7"/>
<organism evidence="1 2">
    <name type="scientific">candidate division WWE3 bacterium GW2011_GWC2_41_23</name>
    <dbReference type="NCBI Taxonomy" id="1619123"/>
    <lineage>
        <taxon>Bacteria</taxon>
        <taxon>Katanobacteria</taxon>
    </lineage>
</organism>
<evidence type="ECO:0000313" key="2">
    <source>
        <dbReference type="Proteomes" id="UP000033947"/>
    </source>
</evidence>
<dbReference type="Pfam" id="PF09424">
    <property type="entry name" value="YqeY"/>
    <property type="match status" value="1"/>
</dbReference>
<dbReference type="GO" id="GO:0016884">
    <property type="term" value="F:carbon-nitrogen ligase activity, with glutamine as amido-N-donor"/>
    <property type="evidence" value="ECO:0007669"/>
    <property type="project" value="InterPro"/>
</dbReference>
<reference evidence="1 2" key="1">
    <citation type="journal article" date="2015" name="Nature">
        <title>rRNA introns, odd ribosomes, and small enigmatic genomes across a large radiation of phyla.</title>
        <authorList>
            <person name="Brown C.T."/>
            <person name="Hug L.A."/>
            <person name="Thomas B.C."/>
            <person name="Sharon I."/>
            <person name="Castelle C.J."/>
            <person name="Singh A."/>
            <person name="Wilkins M.J."/>
            <person name="Williams K.H."/>
            <person name="Banfield J.F."/>
        </authorList>
    </citation>
    <scope>NUCLEOTIDE SEQUENCE [LARGE SCALE GENOMIC DNA]</scope>
</reference>
<dbReference type="InterPro" id="IPR003789">
    <property type="entry name" value="Asn/Gln_tRNA_amidoTrase-B-like"/>
</dbReference>
<name>A0A0G0VUE7_UNCKA</name>
<evidence type="ECO:0000313" key="1">
    <source>
        <dbReference type="EMBL" id="KKS03307.1"/>
    </source>
</evidence>
<sequence>MIYDNLKAMVFTLQKSGDTFKLGVLRYFISQVQNKEIELRAQQKPLTDEDVFKVIRKQIKNRKEAAELFEKGGRAELVEKEQKELAVYEEFAKMFPFELEQPVKFPPHQQK</sequence>
<dbReference type="PANTHER" id="PTHR28055:SF1">
    <property type="entry name" value="ALTERED INHERITANCE OF MITOCHONDRIA PROTEIN 41, MITOCHONDRIAL"/>
    <property type="match status" value="1"/>
</dbReference>
<proteinExistence type="predicted"/>
<dbReference type="Proteomes" id="UP000033947">
    <property type="component" value="Unassembled WGS sequence"/>
</dbReference>
<gene>
    <name evidence="1" type="ORF">UU55_C0003G0021</name>
</gene>
<dbReference type="InterPro" id="IPR019004">
    <property type="entry name" value="YqeY/Aim41"/>
</dbReference>
<dbReference type="EMBL" id="LCBB01000003">
    <property type="protein sequence ID" value="KKS03307.1"/>
    <property type="molecule type" value="Genomic_DNA"/>
</dbReference>
<dbReference type="InterPro" id="IPR042184">
    <property type="entry name" value="YqeY/Aim41_N"/>
</dbReference>
<protein>
    <submittedName>
        <fullName evidence="1">Conserved cytosolic protein</fullName>
    </submittedName>
</protein>
<dbReference type="SUPFAM" id="SSF89095">
    <property type="entry name" value="GatB/YqeY motif"/>
    <property type="match status" value="1"/>
</dbReference>
<dbReference type="PANTHER" id="PTHR28055">
    <property type="entry name" value="ALTERED INHERITANCE OF MITOCHONDRIA PROTEIN 41, MITOCHONDRIAL"/>
    <property type="match status" value="1"/>
</dbReference>
<dbReference type="Gene3D" id="1.10.1510.10">
    <property type="entry name" value="Uncharacterised protein YqeY/AIM41 PF09424, N-terminal domain"/>
    <property type="match status" value="1"/>
</dbReference>